<feature type="compositionally biased region" description="Polar residues" evidence="1">
    <location>
        <begin position="35"/>
        <end position="48"/>
    </location>
</feature>
<proteinExistence type="predicted"/>
<evidence type="ECO:0000256" key="1">
    <source>
        <dbReference type="SAM" id="MobiDB-lite"/>
    </source>
</evidence>
<evidence type="ECO:0000313" key="3">
    <source>
        <dbReference type="Proteomes" id="UP000784294"/>
    </source>
</evidence>
<organism evidence="2 3">
    <name type="scientific">Protopolystoma xenopodis</name>
    <dbReference type="NCBI Taxonomy" id="117903"/>
    <lineage>
        <taxon>Eukaryota</taxon>
        <taxon>Metazoa</taxon>
        <taxon>Spiralia</taxon>
        <taxon>Lophotrochozoa</taxon>
        <taxon>Platyhelminthes</taxon>
        <taxon>Monogenea</taxon>
        <taxon>Polyopisthocotylea</taxon>
        <taxon>Polystomatidea</taxon>
        <taxon>Polystomatidae</taxon>
        <taxon>Protopolystoma</taxon>
    </lineage>
</organism>
<reference evidence="2" key="1">
    <citation type="submission" date="2018-11" db="EMBL/GenBank/DDBJ databases">
        <authorList>
            <consortium name="Pathogen Informatics"/>
        </authorList>
    </citation>
    <scope>NUCLEOTIDE SEQUENCE</scope>
</reference>
<sequence>MAIFVEPNFGYVRPNQETGLALIYPESLAQCQSSSPSFEAIASDQQAELGQKSRQRLNEAPNDVTD</sequence>
<accession>A0A3S5A4N4</accession>
<gene>
    <name evidence="2" type="ORF">PXEA_LOCUS13183</name>
</gene>
<protein>
    <submittedName>
        <fullName evidence="2">Uncharacterized protein</fullName>
    </submittedName>
</protein>
<comment type="caution">
    <text evidence="2">The sequence shown here is derived from an EMBL/GenBank/DDBJ whole genome shotgun (WGS) entry which is preliminary data.</text>
</comment>
<dbReference type="AlphaFoldDB" id="A0A3S5A4N4"/>
<keyword evidence="3" id="KW-1185">Reference proteome</keyword>
<feature type="region of interest" description="Disordered" evidence="1">
    <location>
        <begin position="35"/>
        <end position="66"/>
    </location>
</feature>
<evidence type="ECO:0000313" key="2">
    <source>
        <dbReference type="EMBL" id="VEL19743.1"/>
    </source>
</evidence>
<dbReference type="EMBL" id="CAAALY010043045">
    <property type="protein sequence ID" value="VEL19743.1"/>
    <property type="molecule type" value="Genomic_DNA"/>
</dbReference>
<dbReference type="Proteomes" id="UP000784294">
    <property type="component" value="Unassembled WGS sequence"/>
</dbReference>
<name>A0A3S5A4N4_9PLAT</name>